<feature type="region of interest" description="Disordered" evidence="1">
    <location>
        <begin position="61"/>
        <end position="107"/>
    </location>
</feature>
<keyword evidence="2" id="KW-1133">Transmembrane helix</keyword>
<protein>
    <submittedName>
        <fullName evidence="4">FMN-binding protein</fullName>
    </submittedName>
</protein>
<keyword evidence="2" id="KW-0472">Membrane</keyword>
<dbReference type="RefSeq" id="WP_322442192.1">
    <property type="nucleotide sequence ID" value="NZ_JAXOTQ010000031.1"/>
</dbReference>
<organism evidence="4 5">
    <name type="scientific">Micromonospora sicca</name>
    <dbReference type="NCBI Taxonomy" id="2202420"/>
    <lineage>
        <taxon>Bacteria</taxon>
        <taxon>Bacillati</taxon>
        <taxon>Actinomycetota</taxon>
        <taxon>Actinomycetes</taxon>
        <taxon>Micromonosporales</taxon>
        <taxon>Micromonosporaceae</taxon>
        <taxon>Micromonospora</taxon>
    </lineage>
</organism>
<feature type="transmembrane region" description="Helical" evidence="2">
    <location>
        <begin position="39"/>
        <end position="56"/>
    </location>
</feature>
<evidence type="ECO:0000313" key="5">
    <source>
        <dbReference type="Proteomes" id="UP001290101"/>
    </source>
</evidence>
<accession>A0ABU5JIF9</accession>
<evidence type="ECO:0000256" key="1">
    <source>
        <dbReference type="SAM" id="MobiDB-lite"/>
    </source>
</evidence>
<evidence type="ECO:0000313" key="4">
    <source>
        <dbReference type="EMBL" id="MDZ5492412.1"/>
    </source>
</evidence>
<proteinExistence type="predicted"/>
<gene>
    <name evidence="4" type="ORF">U2F25_23555</name>
</gene>
<dbReference type="Gene3D" id="3.90.1010.20">
    <property type="match status" value="1"/>
</dbReference>
<keyword evidence="2" id="KW-0812">Transmembrane</keyword>
<dbReference type="InterPro" id="IPR007329">
    <property type="entry name" value="FMN-bd"/>
</dbReference>
<dbReference type="Proteomes" id="UP001290101">
    <property type="component" value="Unassembled WGS sequence"/>
</dbReference>
<feature type="domain" description="FMN-binding" evidence="3">
    <location>
        <begin position="112"/>
        <end position="190"/>
    </location>
</feature>
<dbReference type="Pfam" id="PF04205">
    <property type="entry name" value="FMN_bind"/>
    <property type="match status" value="1"/>
</dbReference>
<evidence type="ECO:0000256" key="2">
    <source>
        <dbReference type="SAM" id="Phobius"/>
    </source>
</evidence>
<dbReference type="EMBL" id="JAXOTQ010000031">
    <property type="protein sequence ID" value="MDZ5492412.1"/>
    <property type="molecule type" value="Genomic_DNA"/>
</dbReference>
<dbReference type="SMART" id="SM00900">
    <property type="entry name" value="FMN_bind"/>
    <property type="match status" value="1"/>
</dbReference>
<comment type="caution">
    <text evidence="4">The sequence shown here is derived from an EMBL/GenBank/DDBJ whole genome shotgun (WGS) entry which is preliminary data.</text>
</comment>
<reference evidence="4 5" key="1">
    <citation type="submission" date="2023-12" db="EMBL/GenBank/DDBJ databases">
        <title>Micromonospora sp. nov., isolated from Atacama Desert.</title>
        <authorList>
            <person name="Carro L."/>
            <person name="Golinska P."/>
            <person name="Klenk H.-P."/>
            <person name="Goodfellow M."/>
        </authorList>
    </citation>
    <scope>NUCLEOTIDE SEQUENCE [LARGE SCALE GENOMIC DNA]</scope>
    <source>
        <strain evidence="4 5">4G53</strain>
    </source>
</reference>
<keyword evidence="5" id="KW-1185">Reference proteome</keyword>
<sequence>MPDAVLASAADLHRGDANPEWSFVMNTMLRKSVLDMRKITMWFLATIAVVVLLFSYRTSTGPDSSPSAETVGGASAPGVETGPGAAAKPGTSRGTVARSGSTTVADGPVVQTKRGNVQVQAHLSGGRITEITPLTVPSTNNRSREINKHAVPQLRTEALAAQSAHIDAVSGATATSEGYTNSLQAALDGAQFKAKP</sequence>
<name>A0ABU5JIF9_9ACTN</name>
<feature type="compositionally biased region" description="Polar residues" evidence="1">
    <location>
        <begin position="92"/>
        <end position="104"/>
    </location>
</feature>
<evidence type="ECO:0000259" key="3">
    <source>
        <dbReference type="SMART" id="SM00900"/>
    </source>
</evidence>